<evidence type="ECO:0000256" key="1">
    <source>
        <dbReference type="SAM" id="MobiDB-lite"/>
    </source>
</evidence>
<keyword evidence="3" id="KW-1185">Reference proteome</keyword>
<feature type="region of interest" description="Disordered" evidence="1">
    <location>
        <begin position="1"/>
        <end position="22"/>
    </location>
</feature>
<protein>
    <submittedName>
        <fullName evidence="2">Uncharacterized protein</fullName>
    </submittedName>
</protein>
<gene>
    <name evidence="2" type="ORF">DEO72_LG4g210</name>
</gene>
<dbReference type="EMBL" id="CP039348">
    <property type="protein sequence ID" value="QCD89266.1"/>
    <property type="molecule type" value="Genomic_DNA"/>
</dbReference>
<organism evidence="2 3">
    <name type="scientific">Vigna unguiculata</name>
    <name type="common">Cowpea</name>
    <dbReference type="NCBI Taxonomy" id="3917"/>
    <lineage>
        <taxon>Eukaryota</taxon>
        <taxon>Viridiplantae</taxon>
        <taxon>Streptophyta</taxon>
        <taxon>Embryophyta</taxon>
        <taxon>Tracheophyta</taxon>
        <taxon>Spermatophyta</taxon>
        <taxon>Magnoliopsida</taxon>
        <taxon>eudicotyledons</taxon>
        <taxon>Gunneridae</taxon>
        <taxon>Pentapetalae</taxon>
        <taxon>rosids</taxon>
        <taxon>fabids</taxon>
        <taxon>Fabales</taxon>
        <taxon>Fabaceae</taxon>
        <taxon>Papilionoideae</taxon>
        <taxon>50 kb inversion clade</taxon>
        <taxon>NPAAA clade</taxon>
        <taxon>indigoferoid/millettioid clade</taxon>
        <taxon>Phaseoleae</taxon>
        <taxon>Vigna</taxon>
    </lineage>
</organism>
<accession>A0A4D6LLY9</accession>
<sequence>MIAQSSGDPPYEPQHAHSHRQYSPIQATTQGMLVFIRHPEPQLKGCHSEPQLKECHMFTLYLEPQLKEHSNKSIFKAKLSSRPLGETSLSPGAKRLRTTLPLQVSLGGMNLATRCHMFACNCPHGCRLAGRPHRQAPRAPVLFDICSVFLVVQYSLPGVTPVQ</sequence>
<dbReference type="AlphaFoldDB" id="A0A4D6LLY9"/>
<name>A0A4D6LLY9_VIGUN</name>
<evidence type="ECO:0000313" key="2">
    <source>
        <dbReference type="EMBL" id="QCD89266.1"/>
    </source>
</evidence>
<proteinExistence type="predicted"/>
<dbReference type="Proteomes" id="UP000501690">
    <property type="component" value="Linkage Group LG4"/>
</dbReference>
<evidence type="ECO:0000313" key="3">
    <source>
        <dbReference type="Proteomes" id="UP000501690"/>
    </source>
</evidence>
<reference evidence="2 3" key="1">
    <citation type="submission" date="2019-04" db="EMBL/GenBank/DDBJ databases">
        <title>An improved genome assembly and genetic linkage map for asparagus bean, Vigna unguiculata ssp. sesquipedialis.</title>
        <authorList>
            <person name="Xia Q."/>
            <person name="Zhang R."/>
            <person name="Dong Y."/>
        </authorList>
    </citation>
    <scope>NUCLEOTIDE SEQUENCE [LARGE SCALE GENOMIC DNA]</scope>
    <source>
        <tissue evidence="2">Leaf</tissue>
    </source>
</reference>